<reference evidence="3" key="2">
    <citation type="submission" date="2021-10" db="EMBL/GenBank/DDBJ databases">
        <title>Phylogenomics reveals ancestral predisposition of the termite-cultivated fungus Termitomyces towards a domesticated lifestyle.</title>
        <authorList>
            <person name="Auxier B."/>
            <person name="Grum-Grzhimaylo A."/>
            <person name="Cardenas M.E."/>
            <person name="Lodge J.D."/>
            <person name="Laessoe T."/>
            <person name="Pedersen O."/>
            <person name="Smith M.E."/>
            <person name="Kuyper T.W."/>
            <person name="Franco-Molano E.A."/>
            <person name="Baroni T.J."/>
            <person name="Aanen D.K."/>
        </authorList>
    </citation>
    <scope>NUCLEOTIDE SEQUENCE</scope>
    <source>
        <strain evidence="3">AP01</strain>
        <tissue evidence="3">Mycelium</tissue>
    </source>
</reference>
<dbReference type="EMBL" id="JABCKV010000018">
    <property type="protein sequence ID" value="KAG5646681.1"/>
    <property type="molecule type" value="Genomic_DNA"/>
</dbReference>
<evidence type="ECO:0000256" key="2">
    <source>
        <dbReference type="SAM" id="Phobius"/>
    </source>
</evidence>
<keyword evidence="2" id="KW-1133">Transmembrane helix</keyword>
<sequence>MAAPPATNPSSLDEKVHVVSSSETDTGTESDVESEAESVASDTKTTRDTSPRSHSRSTEQEQERDPRFHQPPPSRLKRLALIVFTLLLFGVALRMRQSLWREKKAPKVIYASRYSREHKFRPAASPIITETLKDGRIRIRGAGPTATPDPKPTPSKSKTKKGRRKTKRSSAKKVNKKPAVRK</sequence>
<reference evidence="3" key="1">
    <citation type="submission" date="2020-07" db="EMBL/GenBank/DDBJ databases">
        <authorList>
            <person name="Nieuwenhuis M."/>
            <person name="Van De Peppel L.J.J."/>
        </authorList>
    </citation>
    <scope>NUCLEOTIDE SEQUENCE</scope>
    <source>
        <strain evidence="3">AP01</strain>
        <tissue evidence="3">Mycelium</tissue>
    </source>
</reference>
<organism evidence="3 4">
    <name type="scientific">Asterophora parasitica</name>
    <dbReference type="NCBI Taxonomy" id="117018"/>
    <lineage>
        <taxon>Eukaryota</taxon>
        <taxon>Fungi</taxon>
        <taxon>Dikarya</taxon>
        <taxon>Basidiomycota</taxon>
        <taxon>Agaricomycotina</taxon>
        <taxon>Agaricomycetes</taxon>
        <taxon>Agaricomycetidae</taxon>
        <taxon>Agaricales</taxon>
        <taxon>Tricholomatineae</taxon>
        <taxon>Lyophyllaceae</taxon>
        <taxon>Asterophora</taxon>
    </lineage>
</organism>
<name>A0A9P7KGB8_9AGAR</name>
<accession>A0A9P7KGB8</accession>
<dbReference type="OrthoDB" id="2538110at2759"/>
<gene>
    <name evidence="3" type="ORF">DXG03_002671</name>
</gene>
<feature type="compositionally biased region" description="Acidic residues" evidence="1">
    <location>
        <begin position="26"/>
        <end position="36"/>
    </location>
</feature>
<dbReference type="Proteomes" id="UP000775547">
    <property type="component" value="Unassembled WGS sequence"/>
</dbReference>
<feature type="transmembrane region" description="Helical" evidence="2">
    <location>
        <begin position="76"/>
        <end position="95"/>
    </location>
</feature>
<feature type="compositionally biased region" description="Basic residues" evidence="1">
    <location>
        <begin position="157"/>
        <end position="182"/>
    </location>
</feature>
<feature type="region of interest" description="Disordered" evidence="1">
    <location>
        <begin position="1"/>
        <end position="73"/>
    </location>
</feature>
<comment type="caution">
    <text evidence="3">The sequence shown here is derived from an EMBL/GenBank/DDBJ whole genome shotgun (WGS) entry which is preliminary data.</text>
</comment>
<feature type="compositionally biased region" description="Basic and acidic residues" evidence="1">
    <location>
        <begin position="44"/>
        <end position="68"/>
    </location>
</feature>
<keyword evidence="2" id="KW-0472">Membrane</keyword>
<proteinExistence type="predicted"/>
<evidence type="ECO:0000313" key="4">
    <source>
        <dbReference type="Proteomes" id="UP000775547"/>
    </source>
</evidence>
<dbReference type="AlphaFoldDB" id="A0A9P7KGB8"/>
<protein>
    <submittedName>
        <fullName evidence="3">Uncharacterized protein</fullName>
    </submittedName>
</protein>
<keyword evidence="4" id="KW-1185">Reference proteome</keyword>
<feature type="region of interest" description="Disordered" evidence="1">
    <location>
        <begin position="135"/>
        <end position="182"/>
    </location>
</feature>
<evidence type="ECO:0000256" key="1">
    <source>
        <dbReference type="SAM" id="MobiDB-lite"/>
    </source>
</evidence>
<keyword evidence="2" id="KW-0812">Transmembrane</keyword>
<evidence type="ECO:0000313" key="3">
    <source>
        <dbReference type="EMBL" id="KAG5646681.1"/>
    </source>
</evidence>